<reference evidence="4" key="1">
    <citation type="journal article" date="2010" name="Genome Biol.">
        <title>Genome sequence of the necrotrophic plant pathogen Pythium ultimum reveals original pathogenicity mechanisms and effector repertoire.</title>
        <authorList>
            <person name="Levesque C.A."/>
            <person name="Brouwer H."/>
            <person name="Cano L."/>
            <person name="Hamilton J.P."/>
            <person name="Holt C."/>
            <person name="Huitema E."/>
            <person name="Raffaele S."/>
            <person name="Robideau G.P."/>
            <person name="Thines M."/>
            <person name="Win J."/>
            <person name="Zerillo M.M."/>
            <person name="Beakes G.W."/>
            <person name="Boore J.L."/>
            <person name="Busam D."/>
            <person name="Dumas B."/>
            <person name="Ferriera S."/>
            <person name="Fuerstenberg S.I."/>
            <person name="Gachon C.M."/>
            <person name="Gaulin E."/>
            <person name="Govers F."/>
            <person name="Grenville-Briggs L."/>
            <person name="Horner N."/>
            <person name="Hostetler J."/>
            <person name="Jiang R.H."/>
            <person name="Johnson J."/>
            <person name="Krajaejun T."/>
            <person name="Lin H."/>
            <person name="Meijer H.J."/>
            <person name="Moore B."/>
            <person name="Morris P."/>
            <person name="Phuntmart V."/>
            <person name="Puiu D."/>
            <person name="Shetty J."/>
            <person name="Stajich J.E."/>
            <person name="Tripathy S."/>
            <person name="Wawra S."/>
            <person name="van West P."/>
            <person name="Whitty B.R."/>
            <person name="Coutinho P.M."/>
            <person name="Henrissat B."/>
            <person name="Martin F."/>
            <person name="Thomas P.D."/>
            <person name="Tyler B.M."/>
            <person name="De Vries R.P."/>
            <person name="Kamoun S."/>
            <person name="Yandell M."/>
            <person name="Tisserat N."/>
            <person name="Buell C.R."/>
        </authorList>
    </citation>
    <scope>NUCLEOTIDE SEQUENCE</scope>
    <source>
        <strain evidence="4">DAOM:BR144</strain>
    </source>
</reference>
<evidence type="ECO:0000313" key="3">
    <source>
        <dbReference type="EnsemblProtists" id="PYU1_T014745"/>
    </source>
</evidence>
<evidence type="ECO:0000259" key="2">
    <source>
        <dbReference type="PROSITE" id="PS50195"/>
    </source>
</evidence>
<dbReference type="EMBL" id="ADOS01001599">
    <property type="status" value="NOT_ANNOTATED_CDS"/>
    <property type="molecule type" value="Genomic_DNA"/>
</dbReference>
<dbReference type="HOGENOM" id="CLU_053439_0_0_1"/>
<sequence length="343" mass="37720">MLMQRPASASSMMIPRELLRYRSESLSIEPRLNIYSTSGMTYESVLVVGHMVGSDNVVYYLLEVRSWENPLEGYVVRRRYNDFKKLHSELSEFMPTSKPRSNSSTTGGLLYHSLLCNPLGRSSSSSRSSPELNPLWSPKRPDDNVTSFTTAATRKQSRGSSGDDLDMPHPLGPDDDALALATTRYSVPSKPATPGITYYDTNLALPLDGVKFNMAGRAQLPDMPSGGVASIFSTQQMLIKYRVEQFNRILAAVMSDTSKDVANVLMNFIQEKPGGQATSYTSLSEYAAIDMPLRVERYARRRAMSMGRRPPLLLRDTSGGNASVSTASTSSTPLSLLRSSTAS</sequence>
<organism evidence="3 4">
    <name type="scientific">Globisporangium ultimum (strain ATCC 200006 / CBS 805.95 / DAOM BR144)</name>
    <name type="common">Pythium ultimum</name>
    <dbReference type="NCBI Taxonomy" id="431595"/>
    <lineage>
        <taxon>Eukaryota</taxon>
        <taxon>Sar</taxon>
        <taxon>Stramenopiles</taxon>
        <taxon>Oomycota</taxon>
        <taxon>Peronosporomycetes</taxon>
        <taxon>Pythiales</taxon>
        <taxon>Pythiaceae</taxon>
        <taxon>Globisporangium</taxon>
    </lineage>
</organism>
<feature type="region of interest" description="Disordered" evidence="1">
    <location>
        <begin position="121"/>
        <end position="176"/>
    </location>
</feature>
<dbReference type="OMA" id="HVSCMES"/>
<evidence type="ECO:0000313" key="4">
    <source>
        <dbReference type="Proteomes" id="UP000019132"/>
    </source>
</evidence>
<dbReference type="InterPro" id="IPR053208">
    <property type="entry name" value="GMC_Oxidoreductase_CD"/>
</dbReference>
<dbReference type="eggNOG" id="ENOG502RFZA">
    <property type="taxonomic scope" value="Eukaryota"/>
</dbReference>
<dbReference type="EnsemblProtists" id="PYU1_T014745">
    <property type="protein sequence ID" value="PYU1_T014745"/>
    <property type="gene ID" value="PYU1_G014714"/>
</dbReference>
<dbReference type="InterPro" id="IPR036871">
    <property type="entry name" value="PX_dom_sf"/>
</dbReference>
<dbReference type="PANTHER" id="PTHR47190">
    <property type="entry name" value="DEHYDROGENASE, PUTATIVE-RELATED"/>
    <property type="match status" value="1"/>
</dbReference>
<accession>K3XBZ6</accession>
<dbReference type="Gene3D" id="3.30.1520.10">
    <property type="entry name" value="Phox-like domain"/>
    <property type="match status" value="1"/>
</dbReference>
<dbReference type="InterPro" id="IPR001683">
    <property type="entry name" value="PX_dom"/>
</dbReference>
<feature type="compositionally biased region" description="Polar residues" evidence="1">
    <location>
        <begin position="144"/>
        <end position="160"/>
    </location>
</feature>
<dbReference type="GO" id="GO:0035091">
    <property type="term" value="F:phosphatidylinositol binding"/>
    <property type="evidence" value="ECO:0007669"/>
    <property type="project" value="InterPro"/>
</dbReference>
<dbReference type="VEuPathDB" id="FungiDB:PYU1_G014714"/>
<keyword evidence="4" id="KW-1185">Reference proteome</keyword>
<dbReference type="PROSITE" id="PS50195">
    <property type="entry name" value="PX"/>
    <property type="match status" value="1"/>
</dbReference>
<reference evidence="3" key="3">
    <citation type="submission" date="2015-02" db="UniProtKB">
        <authorList>
            <consortium name="EnsemblProtists"/>
        </authorList>
    </citation>
    <scope>IDENTIFICATION</scope>
    <source>
        <strain evidence="3">DAOM BR144</strain>
    </source>
</reference>
<feature type="compositionally biased region" description="Low complexity" evidence="1">
    <location>
        <begin position="322"/>
        <end position="343"/>
    </location>
</feature>
<protein>
    <recommendedName>
        <fullName evidence="2">PX domain-containing protein</fullName>
    </recommendedName>
</protein>
<reference evidence="4" key="2">
    <citation type="submission" date="2010-04" db="EMBL/GenBank/DDBJ databases">
        <authorList>
            <person name="Buell R."/>
            <person name="Hamilton J."/>
            <person name="Hostetler J."/>
        </authorList>
    </citation>
    <scope>NUCLEOTIDE SEQUENCE [LARGE SCALE GENOMIC DNA]</scope>
    <source>
        <strain evidence="4">DAOM:BR144</strain>
    </source>
</reference>
<dbReference type="SUPFAM" id="SSF64268">
    <property type="entry name" value="PX domain"/>
    <property type="match status" value="1"/>
</dbReference>
<dbReference type="PANTHER" id="PTHR47190:SF2">
    <property type="entry name" value="CELLOBIOSE DEHYDROGENASE (AFU_ORTHOLOGUE AFUA_2G17620)"/>
    <property type="match status" value="1"/>
</dbReference>
<dbReference type="AlphaFoldDB" id="K3XBZ6"/>
<dbReference type="Proteomes" id="UP000019132">
    <property type="component" value="Unassembled WGS sequence"/>
</dbReference>
<dbReference type="CDD" id="cd06093">
    <property type="entry name" value="PX_domain"/>
    <property type="match status" value="1"/>
</dbReference>
<feature type="domain" description="PX" evidence="2">
    <location>
        <begin position="38"/>
        <end position="276"/>
    </location>
</feature>
<proteinExistence type="predicted"/>
<dbReference type="InParanoid" id="K3XBZ6"/>
<name>K3XBZ6_GLOUD</name>
<evidence type="ECO:0000256" key="1">
    <source>
        <dbReference type="SAM" id="MobiDB-lite"/>
    </source>
</evidence>
<feature type="region of interest" description="Disordered" evidence="1">
    <location>
        <begin position="310"/>
        <end position="343"/>
    </location>
</feature>